<dbReference type="AlphaFoldDB" id="A0A5J4QWC4"/>
<dbReference type="PANTHER" id="PTHR39639">
    <property type="entry name" value="CHROMOSOME 16, WHOLE GENOME SHOTGUN SEQUENCE"/>
    <property type="match status" value="1"/>
</dbReference>
<dbReference type="PANTHER" id="PTHR39639:SF1">
    <property type="entry name" value="DUF262 DOMAIN-CONTAINING PROTEIN"/>
    <property type="match status" value="1"/>
</dbReference>
<proteinExistence type="predicted"/>
<comment type="caution">
    <text evidence="2">The sequence shown here is derived from an EMBL/GenBank/DDBJ whole genome shotgun (WGS) entry which is preliminary data.</text>
</comment>
<evidence type="ECO:0000259" key="1">
    <source>
        <dbReference type="Pfam" id="PF03235"/>
    </source>
</evidence>
<feature type="domain" description="GmrSD restriction endonucleases N-terminal" evidence="1">
    <location>
        <begin position="15"/>
        <end position="165"/>
    </location>
</feature>
<dbReference type="Pfam" id="PF03235">
    <property type="entry name" value="GmrSD_N"/>
    <property type="match status" value="1"/>
</dbReference>
<protein>
    <recommendedName>
        <fullName evidence="1">GmrSD restriction endonucleases N-terminal domain-containing protein</fullName>
    </recommendedName>
</protein>
<dbReference type="InterPro" id="IPR004919">
    <property type="entry name" value="GmrSD_N"/>
</dbReference>
<evidence type="ECO:0000313" key="2">
    <source>
        <dbReference type="EMBL" id="KAA6325569.1"/>
    </source>
</evidence>
<gene>
    <name evidence="2" type="ORF">EZS27_025234</name>
</gene>
<reference evidence="2" key="1">
    <citation type="submission" date="2019-03" db="EMBL/GenBank/DDBJ databases">
        <title>Single cell metagenomics reveals metabolic interactions within the superorganism composed of flagellate Streblomastix strix and complex community of Bacteroidetes bacteria on its surface.</title>
        <authorList>
            <person name="Treitli S.C."/>
            <person name="Kolisko M."/>
            <person name="Husnik F."/>
            <person name="Keeling P."/>
            <person name="Hampl V."/>
        </authorList>
    </citation>
    <scope>NUCLEOTIDE SEQUENCE</scope>
    <source>
        <strain evidence="2">STM</strain>
    </source>
</reference>
<organism evidence="2">
    <name type="scientific">termite gut metagenome</name>
    <dbReference type="NCBI Taxonomy" id="433724"/>
    <lineage>
        <taxon>unclassified sequences</taxon>
        <taxon>metagenomes</taxon>
        <taxon>organismal metagenomes</taxon>
    </lineage>
</organism>
<sequence length="357" mass="42643">MSLTYNRHELKVEKIFHDFQSRQLIVDTSYQRRSIWLERDKIRLIETMLMGLIIPEVYFWDAETDPDTGKTITHIVDGQQRITAIAQFIGNEFKLSKEHLISDEIKEKYGDKRFENLENEDKVIIWTFNLSIVSIKNKEKDEIRNIFYRLNLTNYSLNEQEKRHSNTWGLFADLTQEIAELPFWTDYSLFNSGDIKRMKDEEFCSSLILLARKGIINQTNQDPLNDAYTDYASNYSEYEDDKNRILEWIEKFKIFYSPDNHSFMRKRTQLYTVFCLMNYFSEEGISIDNAMEQRFNEFVTKYNQFENSSDTVETTSPEEEAIKKYKLASSEGINKIRNRKLRFEILRNYVLNISDKN</sequence>
<dbReference type="EMBL" id="SNRY01002336">
    <property type="protein sequence ID" value="KAA6325569.1"/>
    <property type="molecule type" value="Genomic_DNA"/>
</dbReference>
<accession>A0A5J4QWC4</accession>
<name>A0A5J4QWC4_9ZZZZ</name>